<dbReference type="PANTHER" id="PTHR47434">
    <property type="entry name" value="PROTEIN PTST HOMOLOG 3, CHLOROPLASTIC"/>
    <property type="match status" value="1"/>
</dbReference>
<dbReference type="Pfam" id="PF16561">
    <property type="entry name" value="AMPK1_CBM"/>
    <property type="match status" value="1"/>
</dbReference>
<dbReference type="InterPro" id="IPR014756">
    <property type="entry name" value="Ig_E-set"/>
</dbReference>
<dbReference type="PANTHER" id="PTHR47434:SF2">
    <property type="entry name" value="PROTEIN PTST HOMOLOG 3, CHLOROPLASTIC"/>
    <property type="match status" value="1"/>
</dbReference>
<evidence type="ECO:0000256" key="2">
    <source>
        <dbReference type="SAM" id="Phobius"/>
    </source>
</evidence>
<keyword evidence="5" id="KW-1185">Reference proteome</keyword>
<name>A0AAV6KM04_9ERIC</name>
<organism evidence="4 5">
    <name type="scientific">Rhododendron griersonianum</name>
    <dbReference type="NCBI Taxonomy" id="479676"/>
    <lineage>
        <taxon>Eukaryota</taxon>
        <taxon>Viridiplantae</taxon>
        <taxon>Streptophyta</taxon>
        <taxon>Embryophyta</taxon>
        <taxon>Tracheophyta</taxon>
        <taxon>Spermatophyta</taxon>
        <taxon>Magnoliopsida</taxon>
        <taxon>eudicotyledons</taxon>
        <taxon>Gunneridae</taxon>
        <taxon>Pentapetalae</taxon>
        <taxon>asterids</taxon>
        <taxon>Ericales</taxon>
        <taxon>Ericaceae</taxon>
        <taxon>Ericoideae</taxon>
        <taxon>Rhodoreae</taxon>
        <taxon>Rhododendron</taxon>
    </lineage>
</organism>
<comment type="caution">
    <text evidence="4">The sequence shown here is derived from an EMBL/GenBank/DDBJ whole genome shotgun (WGS) entry which is preliminary data.</text>
</comment>
<keyword evidence="2" id="KW-0812">Transmembrane</keyword>
<dbReference type="InterPro" id="IPR032640">
    <property type="entry name" value="AMPK1_CBM"/>
</dbReference>
<feature type="transmembrane region" description="Helical" evidence="2">
    <location>
        <begin position="337"/>
        <end position="360"/>
    </location>
</feature>
<protein>
    <recommendedName>
        <fullName evidence="3">AMP-activated protein kinase glycogen-binding domain-containing protein</fullName>
    </recommendedName>
</protein>
<keyword evidence="2" id="KW-0472">Membrane</keyword>
<feature type="transmembrane region" description="Helical" evidence="2">
    <location>
        <begin position="381"/>
        <end position="401"/>
    </location>
</feature>
<dbReference type="Gene3D" id="2.60.40.10">
    <property type="entry name" value="Immunoglobulins"/>
    <property type="match status" value="1"/>
</dbReference>
<dbReference type="CDD" id="cd02859">
    <property type="entry name" value="E_set_AMPKbeta_like_N"/>
    <property type="match status" value="1"/>
</dbReference>
<dbReference type="EMBL" id="JACTNZ010000004">
    <property type="protein sequence ID" value="KAG5553630.1"/>
    <property type="molecule type" value="Genomic_DNA"/>
</dbReference>
<evidence type="ECO:0000313" key="5">
    <source>
        <dbReference type="Proteomes" id="UP000823749"/>
    </source>
</evidence>
<dbReference type="Proteomes" id="UP000823749">
    <property type="component" value="Chromosome 4"/>
</dbReference>
<evidence type="ECO:0000256" key="1">
    <source>
        <dbReference type="SAM" id="Coils"/>
    </source>
</evidence>
<keyword evidence="1" id="KW-0175">Coiled coil</keyword>
<reference evidence="4" key="1">
    <citation type="submission" date="2020-08" db="EMBL/GenBank/DDBJ databases">
        <title>Plant Genome Project.</title>
        <authorList>
            <person name="Zhang R.-G."/>
        </authorList>
    </citation>
    <scope>NUCLEOTIDE SEQUENCE</scope>
    <source>
        <strain evidence="4">WSP0</strain>
        <tissue evidence="4">Leaf</tissue>
    </source>
</reference>
<sequence length="434" mass="48687">MHENQPPRRSPEAGWCPARFAGPWVMVADSAKHWSKTTKSCRMLSQQKRPENVLSLSEERSEWVLHRGDTAKIINGSISSPEEVVVPVSGTNTPRYTPSTTIKRENQIEVNRLKFMLHQKELELSRLKEQIEKEKLALSILQTKVETEISKAQKLVMEKDAELHATEGNLAGLVEVEIQYEGDGDAVEVTGSFNGWHHHIAMDPQPSSSIKDPKSSRKSRLWTTALWLYPGIYEIKFVVDGNLRIDPQQESVRKGSSFPFGTTRRAFFFPSFALKNRIHCEAHVDRTQNEEEEEEEVEPNETPLYSFTPLPLLFVAALPGVLTRLNLRIAAGTVKSLFGPFVELAVVLFAMGGYGTYLGFQIRFSDDVEEKAKAKDLHPKLLAGMFFFFALGATGGVTSLLTSDKPIFERLDLSVACHSSASATCLLLIRWSKL</sequence>
<dbReference type="GO" id="GO:0009507">
    <property type="term" value="C:chloroplast"/>
    <property type="evidence" value="ECO:0007669"/>
    <property type="project" value="UniProtKB-ARBA"/>
</dbReference>
<dbReference type="SUPFAM" id="SSF81296">
    <property type="entry name" value="E set domains"/>
    <property type="match status" value="1"/>
</dbReference>
<evidence type="ECO:0000313" key="4">
    <source>
        <dbReference type="EMBL" id="KAG5553630.1"/>
    </source>
</evidence>
<dbReference type="InterPro" id="IPR013783">
    <property type="entry name" value="Ig-like_fold"/>
</dbReference>
<feature type="domain" description="AMP-activated protein kinase glycogen-binding" evidence="3">
    <location>
        <begin position="175"/>
        <end position="253"/>
    </location>
</feature>
<dbReference type="AlphaFoldDB" id="A0AAV6KM04"/>
<keyword evidence="2" id="KW-1133">Transmembrane helix</keyword>
<accession>A0AAV6KM04</accession>
<proteinExistence type="predicted"/>
<feature type="coiled-coil region" evidence="1">
    <location>
        <begin position="110"/>
        <end position="144"/>
    </location>
</feature>
<gene>
    <name evidence="4" type="ORF">RHGRI_011504</name>
</gene>
<evidence type="ECO:0000259" key="3">
    <source>
        <dbReference type="Pfam" id="PF16561"/>
    </source>
</evidence>